<dbReference type="Proteomes" id="UP000827976">
    <property type="component" value="Chromosome 19"/>
</dbReference>
<gene>
    <name evidence="1" type="ORF">IHE45_19G072500</name>
</gene>
<reference evidence="2" key="1">
    <citation type="journal article" date="2022" name="Nat. Commun.">
        <title>Chromosome evolution and the genetic basis of agronomically important traits in greater yam.</title>
        <authorList>
            <person name="Bredeson J.V."/>
            <person name="Lyons J.B."/>
            <person name="Oniyinde I.O."/>
            <person name="Okereke N.R."/>
            <person name="Kolade O."/>
            <person name="Nnabue I."/>
            <person name="Nwadili C.O."/>
            <person name="Hribova E."/>
            <person name="Parker M."/>
            <person name="Nwogha J."/>
            <person name="Shu S."/>
            <person name="Carlson J."/>
            <person name="Kariba R."/>
            <person name="Muthemba S."/>
            <person name="Knop K."/>
            <person name="Barton G.J."/>
            <person name="Sherwood A.V."/>
            <person name="Lopez-Montes A."/>
            <person name="Asiedu R."/>
            <person name="Jamnadass R."/>
            <person name="Muchugi A."/>
            <person name="Goodstein D."/>
            <person name="Egesi C.N."/>
            <person name="Featherston J."/>
            <person name="Asfaw A."/>
            <person name="Simpson G.G."/>
            <person name="Dolezel J."/>
            <person name="Hendre P.S."/>
            <person name="Van Deynze A."/>
            <person name="Kumar P.L."/>
            <person name="Obidiegwu J.E."/>
            <person name="Bhattacharjee R."/>
            <person name="Rokhsar D.S."/>
        </authorList>
    </citation>
    <scope>NUCLEOTIDE SEQUENCE [LARGE SCALE GENOMIC DNA]</scope>
    <source>
        <strain evidence="2">cv. TDa95/00328</strain>
    </source>
</reference>
<name>A0ACB7TZ20_DIOAL</name>
<keyword evidence="2" id="KW-1185">Reference proteome</keyword>
<organism evidence="1 2">
    <name type="scientific">Dioscorea alata</name>
    <name type="common">Purple yam</name>
    <dbReference type="NCBI Taxonomy" id="55571"/>
    <lineage>
        <taxon>Eukaryota</taxon>
        <taxon>Viridiplantae</taxon>
        <taxon>Streptophyta</taxon>
        <taxon>Embryophyta</taxon>
        <taxon>Tracheophyta</taxon>
        <taxon>Spermatophyta</taxon>
        <taxon>Magnoliopsida</taxon>
        <taxon>Liliopsida</taxon>
        <taxon>Dioscoreales</taxon>
        <taxon>Dioscoreaceae</taxon>
        <taxon>Dioscorea</taxon>
    </lineage>
</organism>
<comment type="caution">
    <text evidence="1">The sequence shown here is derived from an EMBL/GenBank/DDBJ whole genome shotgun (WGS) entry which is preliminary data.</text>
</comment>
<sequence length="318" mass="35601">MAVKPLAGDFGLVLSVVLLLSLMSLIKCSSRSFSAQESEVFAEFVGATECLDCDEKNIKHEDAFVGLQIAIKCKVINKLQEPYYETKATSELNPKGEFFIQLSDDVIGHLDDLTTRCFAQLHDASNTPCPHQSLSNIILLQSKLNSNKLTYSTSTSKLPFSSSTCTSAFLLHKFFHHHHHMYKMPNPSPYPTPVYEPKPNPSPPPSPVYKPTPYPSSPPSPVYKPTPNPSPPSSPVYNKPTYVPKYPPVYKKPLPPIPEYHPHPKYQIPPSHEWPPMPPFPKYHPHPKFQLPPSPPFSSHHPHHPYLPPSKEVALPSP</sequence>
<evidence type="ECO:0000313" key="1">
    <source>
        <dbReference type="EMBL" id="KAH7653304.1"/>
    </source>
</evidence>
<proteinExistence type="predicted"/>
<protein>
    <submittedName>
        <fullName evidence="1">Uncharacterized protein</fullName>
    </submittedName>
</protein>
<dbReference type="EMBL" id="CM037029">
    <property type="protein sequence ID" value="KAH7653304.1"/>
    <property type="molecule type" value="Genomic_DNA"/>
</dbReference>
<accession>A0ACB7TZ20</accession>
<evidence type="ECO:0000313" key="2">
    <source>
        <dbReference type="Proteomes" id="UP000827976"/>
    </source>
</evidence>